<evidence type="ECO:0000256" key="2">
    <source>
        <dbReference type="ARBA" id="ARBA00022692"/>
    </source>
</evidence>
<keyword evidence="7" id="KW-0325">Glycoprotein</keyword>
<gene>
    <name evidence="14" type="ORF">T552_00242</name>
</gene>
<evidence type="ECO:0000313" key="15">
    <source>
        <dbReference type="Proteomes" id="UP000054454"/>
    </source>
</evidence>
<dbReference type="EMBL" id="LFVZ01000001">
    <property type="protein sequence ID" value="KTW31604.1"/>
    <property type="molecule type" value="Genomic_DNA"/>
</dbReference>
<keyword evidence="6 12" id="KW-0472">Membrane</keyword>
<evidence type="ECO:0000256" key="11">
    <source>
        <dbReference type="SAM" id="Coils"/>
    </source>
</evidence>
<keyword evidence="15" id="KW-1185">Reference proteome</keyword>
<proteinExistence type="inferred from homology"/>
<feature type="transmembrane region" description="Helical" evidence="12">
    <location>
        <begin position="596"/>
        <end position="615"/>
    </location>
</feature>
<name>A0A0W4ZTC4_PNEC8</name>
<evidence type="ECO:0000256" key="8">
    <source>
        <dbReference type="ARBA" id="ARBA00061226"/>
    </source>
</evidence>
<comment type="caution">
    <text evidence="14">The sequence shown here is derived from an EMBL/GenBank/DDBJ whole genome shotgun (WGS) entry which is preliminary data.</text>
</comment>
<organism evidence="14 15">
    <name type="scientific">Pneumocystis carinii (strain B80)</name>
    <name type="common">Rat pneumocystis pneumonia agent</name>
    <name type="synonym">Pneumocystis carinii f. sp. carinii</name>
    <dbReference type="NCBI Taxonomy" id="1408658"/>
    <lineage>
        <taxon>Eukaryota</taxon>
        <taxon>Fungi</taxon>
        <taxon>Dikarya</taxon>
        <taxon>Ascomycota</taxon>
        <taxon>Taphrinomycotina</taxon>
        <taxon>Pneumocystomycetes</taxon>
        <taxon>Pneumocystaceae</taxon>
        <taxon>Pneumocystis</taxon>
    </lineage>
</organism>
<dbReference type="VEuPathDB" id="FungiDB:T552_00242"/>
<evidence type="ECO:0000256" key="3">
    <source>
        <dbReference type="ARBA" id="ARBA00022729"/>
    </source>
</evidence>
<reference evidence="15" key="1">
    <citation type="journal article" date="2016" name="Nat. Commun.">
        <title>Genome analysis of three Pneumocystis species reveals adaptation mechanisms to life exclusively in mammalian hosts.</title>
        <authorList>
            <person name="Ma L."/>
            <person name="Chen Z."/>
            <person name="Huang D.W."/>
            <person name="Kutty G."/>
            <person name="Ishihara M."/>
            <person name="Wang H."/>
            <person name="Abouelleil A."/>
            <person name="Bishop L."/>
            <person name="Davey E."/>
            <person name="Deng R."/>
            <person name="Deng X."/>
            <person name="Fan L."/>
            <person name="Fantoni G."/>
            <person name="Fitzgerald M."/>
            <person name="Gogineni E."/>
            <person name="Goldberg J.M."/>
            <person name="Handley G."/>
            <person name="Hu X."/>
            <person name="Huber C."/>
            <person name="Jiao X."/>
            <person name="Jones K."/>
            <person name="Levin J.Z."/>
            <person name="Liu Y."/>
            <person name="Macdonald P."/>
            <person name="Melnikov A."/>
            <person name="Raley C."/>
            <person name="Sassi M."/>
            <person name="Sherman B.T."/>
            <person name="Song X."/>
            <person name="Sykes S."/>
            <person name="Tran B."/>
            <person name="Walsh L."/>
            <person name="Xia Y."/>
            <person name="Yang J."/>
            <person name="Young S."/>
            <person name="Zeng Q."/>
            <person name="Zheng X."/>
            <person name="Stephens R."/>
            <person name="Nusbaum C."/>
            <person name="Birren B.W."/>
            <person name="Azadi P."/>
            <person name="Lempicki R.A."/>
            <person name="Cuomo C.A."/>
            <person name="Kovacs J.A."/>
        </authorList>
    </citation>
    <scope>NUCLEOTIDE SEQUENCE [LARGE SCALE GENOMIC DNA]</scope>
    <source>
        <strain evidence="15">B80</strain>
    </source>
</reference>
<evidence type="ECO:0000313" key="14">
    <source>
        <dbReference type="EMBL" id="KTW31604.1"/>
    </source>
</evidence>
<evidence type="ECO:0000259" key="13">
    <source>
        <dbReference type="PROSITE" id="PS51469"/>
    </source>
</evidence>
<keyword evidence="3" id="KW-0732">Signal</keyword>
<dbReference type="RefSeq" id="XP_018227720.1">
    <property type="nucleotide sequence ID" value="XM_018368860.1"/>
</dbReference>
<dbReference type="Proteomes" id="UP000054454">
    <property type="component" value="Unassembled WGS sequence"/>
</dbReference>
<evidence type="ECO:0000256" key="9">
    <source>
        <dbReference type="ARBA" id="ARBA00064635"/>
    </source>
</evidence>
<dbReference type="GO" id="GO:0005789">
    <property type="term" value="C:endoplasmic reticulum membrane"/>
    <property type="evidence" value="ECO:0007669"/>
    <property type="project" value="UniProtKB-SubCell"/>
</dbReference>
<keyword evidence="2 12" id="KW-0812">Transmembrane</keyword>
<dbReference type="GO" id="GO:0034975">
    <property type="term" value="P:protein folding in endoplasmic reticulum"/>
    <property type="evidence" value="ECO:0007669"/>
    <property type="project" value="TreeGrafter"/>
</dbReference>
<evidence type="ECO:0000256" key="4">
    <source>
        <dbReference type="ARBA" id="ARBA00022824"/>
    </source>
</evidence>
<dbReference type="OrthoDB" id="266334at2759"/>
<evidence type="ECO:0000256" key="6">
    <source>
        <dbReference type="ARBA" id="ARBA00023136"/>
    </source>
</evidence>
<accession>A0A0W4ZTC4</accession>
<sequence>MKVYFHYYFTRIFGISFFSVFFWGFSGVYTQDLSLIKDSRCYEFKKNFFSLNNQCFPFEYEDVFEESFSALKKEELEVELENFEYGSELFFEEWKKQTSSEIIQGNNENLLEKEHKDDMVHKNDMVNNETLLYDFEEKKDQIEKDNNDTEENKDHVSEKEDILEKVKFYDYLSESLKERFNYASIDCAANVLRANVEAKGISSILSSDNDFYMLNKCSAVNKFVIVELCNDILIDTIVLGNLEFFSSTFKDFRVSISDRYPIRETQWKELGIFTAMNIKDVQTFTISNPLIWSKYLRIDFLTHYGDEFYCPVTLLRVHGTTMIDELKYEESELKENVKFNDKAIFKTQDLKQSSNDLSNFDEHSTQNQKIDFDTEKTHKTSFLPTEHFVNASIVADLYDNILLQDINHYTDSDSSYFSSRSKSPFLNGNHYWIPAFFIKNPVCSCLDNFSSSTFYSNFTEKNAINNQTTQNTTQSPSSNVENLGMQKNIYKTISKRLSFLEMNASLYLQYIEQQSKILRNIFIKMEKKQDNKIDFITQTLNSTLFSRLNSLKHQYEELWQNILSKIEYERDKSKKDVDMVASKLEYLSNEILIQRWIIVFQFLILFTVFIFIFRFS</sequence>
<dbReference type="PROSITE" id="PS51469">
    <property type="entry name" value="SUN"/>
    <property type="match status" value="1"/>
</dbReference>
<dbReference type="GeneID" id="28935062"/>
<evidence type="ECO:0000256" key="10">
    <source>
        <dbReference type="ARBA" id="ARBA00075366"/>
    </source>
</evidence>
<dbReference type="FunFam" id="2.60.120.260:FF:000099">
    <property type="entry name" value="Uncharacterized protein, isoform C"/>
    <property type="match status" value="1"/>
</dbReference>
<feature type="domain" description="SUN" evidence="13">
    <location>
        <begin position="159"/>
        <end position="322"/>
    </location>
</feature>
<keyword evidence="5 12" id="KW-1133">Transmembrane helix</keyword>
<comment type="subcellular location">
    <subcellularLocation>
        <location evidence="1">Endoplasmic reticulum membrane</location>
        <topology evidence="1">Single-pass type I membrane protein</topology>
    </subcellularLocation>
</comment>
<keyword evidence="11" id="KW-0175">Coiled coil</keyword>
<dbReference type="PANTHER" id="PTHR12953:SF0">
    <property type="entry name" value="SUN DOMAIN-CONTAINING OSSIFICATION FACTOR"/>
    <property type="match status" value="1"/>
</dbReference>
<evidence type="ECO:0000256" key="5">
    <source>
        <dbReference type="ARBA" id="ARBA00022989"/>
    </source>
</evidence>
<comment type="similarity">
    <text evidence="8">Belongs to the SLP1 family.</text>
</comment>
<dbReference type="InterPro" id="IPR045120">
    <property type="entry name" value="Suco/Slp1-like"/>
</dbReference>
<dbReference type="PANTHER" id="PTHR12953">
    <property type="entry name" value="MEMBRANE PROTEIN CH1 RELATED"/>
    <property type="match status" value="1"/>
</dbReference>
<feature type="transmembrane region" description="Helical" evidence="12">
    <location>
        <begin position="12"/>
        <end position="30"/>
    </location>
</feature>
<keyword evidence="4" id="KW-0256">Endoplasmic reticulum</keyword>
<evidence type="ECO:0000256" key="12">
    <source>
        <dbReference type="SAM" id="Phobius"/>
    </source>
</evidence>
<dbReference type="Pfam" id="PF07738">
    <property type="entry name" value="Sad1_UNC"/>
    <property type="match status" value="1"/>
</dbReference>
<dbReference type="InterPro" id="IPR012919">
    <property type="entry name" value="SUN_dom"/>
</dbReference>
<protein>
    <recommendedName>
        <fullName evidence="10">SUN-like protein 1</fullName>
    </recommendedName>
</protein>
<comment type="subunit">
    <text evidence="9">Interacts with EMP65.</text>
</comment>
<evidence type="ECO:0000256" key="1">
    <source>
        <dbReference type="ARBA" id="ARBA00004115"/>
    </source>
</evidence>
<feature type="coiled-coil region" evidence="11">
    <location>
        <begin position="132"/>
        <end position="159"/>
    </location>
</feature>
<evidence type="ECO:0000256" key="7">
    <source>
        <dbReference type="ARBA" id="ARBA00023180"/>
    </source>
</evidence>
<dbReference type="AlphaFoldDB" id="A0A0W4ZTC4"/>